<dbReference type="SUPFAM" id="SSF56784">
    <property type="entry name" value="HAD-like"/>
    <property type="match status" value="1"/>
</dbReference>
<dbReference type="PANTHER" id="PTHR43481">
    <property type="entry name" value="FRUCTOSE-1-PHOSPHATE PHOSPHATASE"/>
    <property type="match status" value="1"/>
</dbReference>
<accession>A0ABT4RL31</accession>
<dbReference type="InterPro" id="IPR036412">
    <property type="entry name" value="HAD-like_sf"/>
</dbReference>
<dbReference type="Gene3D" id="3.40.50.1000">
    <property type="entry name" value="HAD superfamily/HAD-like"/>
    <property type="match status" value="1"/>
</dbReference>
<name>A0ABT4RL31_9ACTN</name>
<dbReference type="Gene3D" id="1.10.150.240">
    <property type="entry name" value="Putative phosphatase, domain 2"/>
    <property type="match status" value="1"/>
</dbReference>
<dbReference type="EMBL" id="JAPCID010000023">
    <property type="protein sequence ID" value="MDA0139264.1"/>
    <property type="molecule type" value="Genomic_DNA"/>
</dbReference>
<keyword evidence="2" id="KW-1185">Reference proteome</keyword>
<dbReference type="RefSeq" id="WP_202956619.1">
    <property type="nucleotide sequence ID" value="NZ_JAPCID010000023.1"/>
</dbReference>
<dbReference type="Pfam" id="PF00702">
    <property type="entry name" value="Hydrolase"/>
    <property type="match status" value="1"/>
</dbReference>
<dbReference type="InterPro" id="IPR023214">
    <property type="entry name" value="HAD_sf"/>
</dbReference>
<dbReference type="Proteomes" id="UP001147700">
    <property type="component" value="Unassembled WGS sequence"/>
</dbReference>
<dbReference type="SFLD" id="SFLDS00003">
    <property type="entry name" value="Haloacid_Dehalogenase"/>
    <property type="match status" value="1"/>
</dbReference>
<keyword evidence="1" id="KW-0378">Hydrolase</keyword>
<gene>
    <name evidence="1" type="ORF">OJ962_17310</name>
</gene>
<evidence type="ECO:0000313" key="2">
    <source>
        <dbReference type="Proteomes" id="UP001147700"/>
    </source>
</evidence>
<dbReference type="NCBIfam" id="TIGR01549">
    <property type="entry name" value="HAD-SF-IA-v1"/>
    <property type="match status" value="1"/>
</dbReference>
<proteinExistence type="predicted"/>
<dbReference type="NCBIfam" id="TIGR01509">
    <property type="entry name" value="HAD-SF-IA-v3"/>
    <property type="match status" value="1"/>
</dbReference>
<dbReference type="InterPro" id="IPR023198">
    <property type="entry name" value="PGP-like_dom2"/>
</dbReference>
<dbReference type="PANTHER" id="PTHR43481:SF4">
    <property type="entry name" value="GLYCEROL-1-PHOSPHATE PHOSPHOHYDROLASE 1-RELATED"/>
    <property type="match status" value="1"/>
</dbReference>
<organism evidence="1 2">
    <name type="scientific">Solirubrobacter deserti</name>
    <dbReference type="NCBI Taxonomy" id="2282478"/>
    <lineage>
        <taxon>Bacteria</taxon>
        <taxon>Bacillati</taxon>
        <taxon>Actinomycetota</taxon>
        <taxon>Thermoleophilia</taxon>
        <taxon>Solirubrobacterales</taxon>
        <taxon>Solirubrobacteraceae</taxon>
        <taxon>Solirubrobacter</taxon>
    </lineage>
</organism>
<reference evidence="1" key="1">
    <citation type="submission" date="2022-10" db="EMBL/GenBank/DDBJ databases">
        <title>The WGS of Solirubrobacter sp. CPCC 204708.</title>
        <authorList>
            <person name="Jiang Z."/>
        </authorList>
    </citation>
    <scope>NUCLEOTIDE SEQUENCE</scope>
    <source>
        <strain evidence="1">CPCC 204708</strain>
    </source>
</reference>
<dbReference type="GO" id="GO:0016787">
    <property type="term" value="F:hydrolase activity"/>
    <property type="evidence" value="ECO:0007669"/>
    <property type="project" value="UniProtKB-KW"/>
</dbReference>
<evidence type="ECO:0000313" key="1">
    <source>
        <dbReference type="EMBL" id="MDA0139264.1"/>
    </source>
</evidence>
<dbReference type="InterPro" id="IPR006439">
    <property type="entry name" value="HAD-SF_hydro_IA"/>
</dbReference>
<dbReference type="SFLD" id="SFLDG01129">
    <property type="entry name" value="C1.5:_HAD__Beta-PGM__Phosphata"/>
    <property type="match status" value="1"/>
</dbReference>
<comment type="caution">
    <text evidence="1">The sequence shown here is derived from an EMBL/GenBank/DDBJ whole genome shotgun (WGS) entry which is preliminary data.</text>
</comment>
<dbReference type="InterPro" id="IPR051806">
    <property type="entry name" value="HAD-like_SPP"/>
</dbReference>
<protein>
    <submittedName>
        <fullName evidence="1">HAD family hydrolase</fullName>
    </submittedName>
</protein>
<sequence length="220" mass="24173">MPALIFDLDGTLVDTVYAHVFAWQKALHENGMAVDGWRIHRKIGMSGGLFTRAVGREIGHELTDEEAEQLQVTHDRIFRELLPLEERRPLPGAKDLLAELREREIVHGIATSGRRPSIDASLEALGIPDATVVVERGDVARAKPEPDLFLECARRLEADAEECYVVGDAVWDLLAARRARMLSIGLLSGGYGADELLGAGAFRVYRDAAELHASLDELGV</sequence>
<dbReference type="SFLD" id="SFLDG01135">
    <property type="entry name" value="C1.5.6:_HAD__Beta-PGM__Phospha"/>
    <property type="match status" value="1"/>
</dbReference>